<keyword evidence="8" id="KW-0833">Ubl conjugation pathway</keyword>
<feature type="transmembrane region" description="Helical" evidence="12">
    <location>
        <begin position="179"/>
        <end position="197"/>
    </location>
</feature>
<dbReference type="PROSITE" id="PS50089">
    <property type="entry name" value="ZF_RING_2"/>
    <property type="match status" value="1"/>
</dbReference>
<evidence type="ECO:0000256" key="7">
    <source>
        <dbReference type="ARBA" id="ARBA00022771"/>
    </source>
</evidence>
<evidence type="ECO:0000256" key="12">
    <source>
        <dbReference type="SAM" id="Phobius"/>
    </source>
</evidence>
<comment type="pathway">
    <text evidence="3">Protein modification; protein ubiquitination.</text>
</comment>
<evidence type="ECO:0000313" key="15">
    <source>
        <dbReference type="RefSeq" id="XP_030371592.1"/>
    </source>
</evidence>
<evidence type="ECO:0000256" key="11">
    <source>
        <dbReference type="PROSITE-ProRule" id="PRU00175"/>
    </source>
</evidence>
<keyword evidence="14" id="KW-1185">Reference proteome</keyword>
<dbReference type="GO" id="GO:0061630">
    <property type="term" value="F:ubiquitin protein ligase activity"/>
    <property type="evidence" value="ECO:0007669"/>
    <property type="project" value="UniProtKB-EC"/>
</dbReference>
<keyword evidence="6" id="KW-0479">Metal-binding</keyword>
<dbReference type="PROSITE" id="PS00518">
    <property type="entry name" value="ZF_RING_1"/>
    <property type="match status" value="1"/>
</dbReference>
<evidence type="ECO:0000256" key="4">
    <source>
        <dbReference type="ARBA" id="ARBA00012483"/>
    </source>
</evidence>
<dbReference type="Proteomes" id="UP000504634">
    <property type="component" value="Unplaced"/>
</dbReference>
<evidence type="ECO:0000256" key="9">
    <source>
        <dbReference type="ARBA" id="ARBA00022833"/>
    </source>
</evidence>
<dbReference type="EC" id="2.3.2.27" evidence="4"/>
<evidence type="ECO:0000256" key="5">
    <source>
        <dbReference type="ARBA" id="ARBA00022679"/>
    </source>
</evidence>
<protein>
    <recommendedName>
        <fullName evidence="4">RING-type E3 ubiquitin transferase</fullName>
        <ecNumber evidence="4">2.3.2.27</ecNumber>
    </recommendedName>
</protein>
<dbReference type="InterPro" id="IPR013083">
    <property type="entry name" value="Znf_RING/FYVE/PHD"/>
</dbReference>
<accession>A0A6J2T9G9</accession>
<reference evidence="15" key="1">
    <citation type="submission" date="2025-08" db="UniProtKB">
        <authorList>
            <consortium name="RefSeq"/>
        </authorList>
    </citation>
    <scope>IDENTIFICATION</scope>
    <source>
        <strain evidence="15">11010-0011.00</strain>
        <tissue evidence="15">Whole body</tissue>
    </source>
</reference>
<evidence type="ECO:0000256" key="3">
    <source>
        <dbReference type="ARBA" id="ARBA00004906"/>
    </source>
</evidence>
<evidence type="ECO:0000256" key="6">
    <source>
        <dbReference type="ARBA" id="ARBA00022723"/>
    </source>
</evidence>
<dbReference type="GO" id="GO:0008270">
    <property type="term" value="F:zinc ion binding"/>
    <property type="evidence" value="ECO:0007669"/>
    <property type="project" value="UniProtKB-KW"/>
</dbReference>
<dbReference type="Gene3D" id="3.30.40.10">
    <property type="entry name" value="Zinc/RING finger domain, C3HC4 (zinc finger)"/>
    <property type="match status" value="1"/>
</dbReference>
<name>A0A6J2T9G9_DROLE</name>
<dbReference type="InterPro" id="IPR017907">
    <property type="entry name" value="Znf_RING_CS"/>
</dbReference>
<dbReference type="GeneID" id="115621902"/>
<organism evidence="14 15">
    <name type="scientific">Drosophila lebanonensis</name>
    <name type="common">Fruit fly</name>
    <name type="synonym">Scaptodrosophila lebanonensis</name>
    <dbReference type="NCBI Taxonomy" id="7225"/>
    <lineage>
        <taxon>Eukaryota</taxon>
        <taxon>Metazoa</taxon>
        <taxon>Ecdysozoa</taxon>
        <taxon>Arthropoda</taxon>
        <taxon>Hexapoda</taxon>
        <taxon>Insecta</taxon>
        <taxon>Pterygota</taxon>
        <taxon>Neoptera</taxon>
        <taxon>Endopterygota</taxon>
        <taxon>Diptera</taxon>
        <taxon>Brachycera</taxon>
        <taxon>Muscomorpha</taxon>
        <taxon>Ephydroidea</taxon>
        <taxon>Drosophilidae</taxon>
        <taxon>Scaptodrosophila</taxon>
    </lineage>
</organism>
<evidence type="ECO:0000256" key="8">
    <source>
        <dbReference type="ARBA" id="ARBA00022786"/>
    </source>
</evidence>
<keyword evidence="9" id="KW-0862">Zinc</keyword>
<keyword evidence="7 11" id="KW-0863">Zinc-finger</keyword>
<dbReference type="InterPro" id="IPR001841">
    <property type="entry name" value="Znf_RING"/>
</dbReference>
<dbReference type="GO" id="GO:0016567">
    <property type="term" value="P:protein ubiquitination"/>
    <property type="evidence" value="ECO:0007669"/>
    <property type="project" value="UniProtKB-UniPathway"/>
</dbReference>
<evidence type="ECO:0000259" key="13">
    <source>
        <dbReference type="PROSITE" id="PS50089"/>
    </source>
</evidence>
<dbReference type="GO" id="GO:0006511">
    <property type="term" value="P:ubiquitin-dependent protein catabolic process"/>
    <property type="evidence" value="ECO:0007669"/>
    <property type="project" value="InterPro"/>
</dbReference>
<evidence type="ECO:0000256" key="1">
    <source>
        <dbReference type="ARBA" id="ARBA00000900"/>
    </source>
</evidence>
<dbReference type="PANTHER" id="PTHR12313">
    <property type="entry name" value="E3 UBIQUITIN-PROTEIN LIGASE RNF5-RELATED"/>
    <property type="match status" value="1"/>
</dbReference>
<keyword evidence="12" id="KW-0812">Transmembrane</keyword>
<dbReference type="RefSeq" id="XP_030371592.1">
    <property type="nucleotide sequence ID" value="XM_030515732.1"/>
</dbReference>
<gene>
    <name evidence="15" type="primary">LOC115621902</name>
</gene>
<dbReference type="SMART" id="SM00184">
    <property type="entry name" value="RING"/>
    <property type="match status" value="1"/>
</dbReference>
<dbReference type="InterPro" id="IPR045103">
    <property type="entry name" value="RNF5/RNF185-like"/>
</dbReference>
<evidence type="ECO:0000256" key="10">
    <source>
        <dbReference type="ARBA" id="ARBA00023136"/>
    </source>
</evidence>
<evidence type="ECO:0000313" key="14">
    <source>
        <dbReference type="Proteomes" id="UP000504634"/>
    </source>
</evidence>
<feature type="domain" description="RING-type" evidence="13">
    <location>
        <begin position="40"/>
        <end position="80"/>
    </location>
</feature>
<sequence>MNMPDETLATRSSSDSCDSCIEESVPKPANASQISSYFMCLVCMRTARNPRVSFCGHHFCGKCIQHWLRMQGDDCKCPYCMSQIGENTLIMVRHNRLMLTAPYSSARSLAQTRKLIFNTSEYNKEMLVLPEAGMFITGYVEYPPELMPRIRPLPQELLRQVSRRPVRRWFLEPQINQRVFTLVILVFMFAMSLSMGVRE</sequence>
<comment type="catalytic activity">
    <reaction evidence="1">
        <text>S-ubiquitinyl-[E2 ubiquitin-conjugating enzyme]-L-cysteine + [acceptor protein]-L-lysine = [E2 ubiquitin-conjugating enzyme]-L-cysteine + N(6)-ubiquitinyl-[acceptor protein]-L-lysine.</text>
        <dbReference type="EC" id="2.3.2.27"/>
    </reaction>
</comment>
<dbReference type="SUPFAM" id="SSF57850">
    <property type="entry name" value="RING/U-box"/>
    <property type="match status" value="1"/>
</dbReference>
<dbReference type="GO" id="GO:0005783">
    <property type="term" value="C:endoplasmic reticulum"/>
    <property type="evidence" value="ECO:0007669"/>
    <property type="project" value="InterPro"/>
</dbReference>
<dbReference type="OrthoDB" id="6105938at2759"/>
<comment type="subcellular location">
    <subcellularLocation>
        <location evidence="2">Endomembrane system</location>
    </subcellularLocation>
</comment>
<proteinExistence type="predicted"/>
<keyword evidence="12" id="KW-1133">Transmembrane helix</keyword>
<dbReference type="AlphaFoldDB" id="A0A6J2T9G9"/>
<evidence type="ECO:0000256" key="2">
    <source>
        <dbReference type="ARBA" id="ARBA00004308"/>
    </source>
</evidence>
<keyword evidence="5" id="KW-0808">Transferase</keyword>
<dbReference type="Pfam" id="PF13639">
    <property type="entry name" value="zf-RING_2"/>
    <property type="match status" value="1"/>
</dbReference>
<keyword evidence="10 12" id="KW-0472">Membrane</keyword>
<dbReference type="UniPathway" id="UPA00143"/>